<gene>
    <name evidence="3" type="ORF">M8C21_018728</name>
</gene>
<evidence type="ECO:0000313" key="3">
    <source>
        <dbReference type="EMBL" id="KAI7758007.1"/>
    </source>
</evidence>
<dbReference type="Gene3D" id="2.60.40.2700">
    <property type="match status" value="1"/>
</dbReference>
<protein>
    <recommendedName>
        <fullName evidence="2">AIR9-like A9 domain-containing protein</fullName>
    </recommendedName>
</protein>
<dbReference type="GO" id="GO:0005886">
    <property type="term" value="C:plasma membrane"/>
    <property type="evidence" value="ECO:0007669"/>
    <property type="project" value="TreeGrafter"/>
</dbReference>
<sequence>MSSDRSLMHNNNANGIHARVSDSTRRHNSHTTNDNTEYSSEEQERLARVKAQKAEIQDLNEKITLASVNERRLLNEKYTLEKKFSELRVALDEKQTEAIESAANELAHRKDILDENRKLTHDLKVAEDERYIFVSSLVGLLAEYGVVPLVTNAAALSDSIKHLHDQMQQKIRASQGQQWFSPNNNSTGGRHLEPNYEVSKFTPKINHKERTSLMLNGQMNQSLNNGHRAKFESSLVSQNVERAYDYNRVNNEFHDRTGDNYSQPPPVNDEGSSYALEDGPGIENFQIIGEAKPGGKLLGCGYPVRGTSLCMFKWVRYFQDGTTEYIEGATNPEYVVTADDVDKFIAVECIPMDDRGRQGETVRLFANEENKITICDAFL</sequence>
<name>A0AAD5GW83_AMBAR</name>
<keyword evidence="4" id="KW-1185">Reference proteome</keyword>
<dbReference type="Proteomes" id="UP001206925">
    <property type="component" value="Unassembled WGS sequence"/>
</dbReference>
<evidence type="ECO:0000259" key="2">
    <source>
        <dbReference type="Pfam" id="PF23197"/>
    </source>
</evidence>
<feature type="compositionally biased region" description="Polar residues" evidence="1">
    <location>
        <begin position="1"/>
        <end position="14"/>
    </location>
</feature>
<dbReference type="PANTHER" id="PTHR31149">
    <property type="entry name" value="EXPRESSED PROTEIN"/>
    <property type="match status" value="1"/>
</dbReference>
<dbReference type="PANTHER" id="PTHR31149:SF7">
    <property type="entry name" value="EXPRESSED PROTEIN"/>
    <property type="match status" value="1"/>
</dbReference>
<reference evidence="3" key="1">
    <citation type="submission" date="2022-06" db="EMBL/GenBank/DDBJ databases">
        <title>Uncovering the hologenomic basis of an extraordinary plant invasion.</title>
        <authorList>
            <person name="Bieker V.C."/>
            <person name="Martin M.D."/>
            <person name="Gilbert T."/>
            <person name="Hodgins K."/>
            <person name="Battlay P."/>
            <person name="Petersen B."/>
            <person name="Wilson J."/>
        </authorList>
    </citation>
    <scope>NUCLEOTIDE SEQUENCE</scope>
    <source>
        <strain evidence="3">AA19_3_7</strain>
        <tissue evidence="3">Leaf</tissue>
    </source>
</reference>
<organism evidence="3 4">
    <name type="scientific">Ambrosia artemisiifolia</name>
    <name type="common">Common ragweed</name>
    <dbReference type="NCBI Taxonomy" id="4212"/>
    <lineage>
        <taxon>Eukaryota</taxon>
        <taxon>Viridiplantae</taxon>
        <taxon>Streptophyta</taxon>
        <taxon>Embryophyta</taxon>
        <taxon>Tracheophyta</taxon>
        <taxon>Spermatophyta</taxon>
        <taxon>Magnoliopsida</taxon>
        <taxon>eudicotyledons</taxon>
        <taxon>Gunneridae</taxon>
        <taxon>Pentapetalae</taxon>
        <taxon>asterids</taxon>
        <taxon>campanulids</taxon>
        <taxon>Asterales</taxon>
        <taxon>Asteraceae</taxon>
        <taxon>Asteroideae</taxon>
        <taxon>Heliantheae alliance</taxon>
        <taxon>Heliantheae</taxon>
        <taxon>Ambrosia</taxon>
    </lineage>
</organism>
<comment type="caution">
    <text evidence="3">The sequence shown here is derived from an EMBL/GenBank/DDBJ whole genome shotgun (WGS) entry which is preliminary data.</text>
</comment>
<dbReference type="AlphaFoldDB" id="A0AAD5GW83"/>
<feature type="region of interest" description="Disordered" evidence="1">
    <location>
        <begin position="1"/>
        <end position="44"/>
    </location>
</feature>
<evidence type="ECO:0000313" key="4">
    <source>
        <dbReference type="Proteomes" id="UP001206925"/>
    </source>
</evidence>
<evidence type="ECO:0000256" key="1">
    <source>
        <dbReference type="SAM" id="MobiDB-lite"/>
    </source>
</evidence>
<feature type="region of interest" description="Disordered" evidence="1">
    <location>
        <begin position="252"/>
        <end position="274"/>
    </location>
</feature>
<dbReference type="FunFam" id="2.60.40.2700:FF:000001">
    <property type="entry name" value="Transmembrane protein"/>
    <property type="match status" value="1"/>
</dbReference>
<feature type="domain" description="AIR9-like A9" evidence="2">
    <location>
        <begin position="283"/>
        <end position="362"/>
    </location>
</feature>
<proteinExistence type="predicted"/>
<dbReference type="Pfam" id="PF23197">
    <property type="entry name" value="IG_AIR9"/>
    <property type="match status" value="1"/>
</dbReference>
<dbReference type="EMBL" id="JAMZMK010000036">
    <property type="protein sequence ID" value="KAI7758007.1"/>
    <property type="molecule type" value="Genomic_DNA"/>
</dbReference>
<dbReference type="InterPro" id="IPR056284">
    <property type="entry name" value="AIR9-like_A9"/>
</dbReference>
<accession>A0AAD5GW83</accession>